<sequence>MAARMLQKRIGSLLFRNQPSLTQAIKEQSVPSAYSIFSRFQLGKRDIQTETKPANLTNEDPKLENHEADSLKPRCDSDDQPSHCQKVVEIKMHAEYNLKTSPRHDLCMVFTCTICNTRTMKTASREAYEKGVVVARCNGCDNLHLFADHLGMFGEKCTVEDFLAARGEEVKKGTTDTLNLTIEDLAGKDFAGKKVENA</sequence>
<feature type="region of interest" description="Disordered" evidence="5">
    <location>
        <begin position="48"/>
        <end position="78"/>
    </location>
</feature>
<comment type="caution">
    <text evidence="7">The sequence shown here is derived from an EMBL/GenBank/DDBJ whole genome shotgun (WGS) entry which is preliminary data.</text>
</comment>
<keyword evidence="2 4" id="KW-0863">Zinc-finger</keyword>
<dbReference type="InterPro" id="IPR007853">
    <property type="entry name" value="Znf_DNL-typ"/>
</dbReference>
<proteinExistence type="predicted"/>
<dbReference type="AlphaFoldDB" id="A0A2P6SJB2"/>
<organism evidence="7 8">
    <name type="scientific">Rosa chinensis</name>
    <name type="common">China rose</name>
    <dbReference type="NCBI Taxonomy" id="74649"/>
    <lineage>
        <taxon>Eukaryota</taxon>
        <taxon>Viridiplantae</taxon>
        <taxon>Streptophyta</taxon>
        <taxon>Embryophyta</taxon>
        <taxon>Tracheophyta</taxon>
        <taxon>Spermatophyta</taxon>
        <taxon>Magnoliopsida</taxon>
        <taxon>eudicotyledons</taxon>
        <taxon>Gunneridae</taxon>
        <taxon>Pentapetalae</taxon>
        <taxon>rosids</taxon>
        <taxon>fabids</taxon>
        <taxon>Rosales</taxon>
        <taxon>Rosaceae</taxon>
        <taxon>Rosoideae</taxon>
        <taxon>Rosoideae incertae sedis</taxon>
        <taxon>Rosa</taxon>
    </lineage>
</organism>
<dbReference type="OMA" id="DIEWWED"/>
<dbReference type="Gramene" id="PRQ58771">
    <property type="protein sequence ID" value="PRQ58771"/>
    <property type="gene ID" value="RchiOBHm_Chr1g0362931"/>
</dbReference>
<dbReference type="Proteomes" id="UP000238479">
    <property type="component" value="Chromosome 1"/>
</dbReference>
<evidence type="ECO:0000256" key="3">
    <source>
        <dbReference type="ARBA" id="ARBA00022833"/>
    </source>
</evidence>
<reference evidence="7 8" key="1">
    <citation type="journal article" date="2018" name="Nat. Genet.">
        <title>The Rosa genome provides new insights in the design of modern roses.</title>
        <authorList>
            <person name="Bendahmane M."/>
        </authorList>
    </citation>
    <scope>NUCLEOTIDE SEQUENCE [LARGE SCALE GENOMIC DNA]</scope>
    <source>
        <strain evidence="8">cv. Old Blush</strain>
    </source>
</reference>
<evidence type="ECO:0000256" key="2">
    <source>
        <dbReference type="ARBA" id="ARBA00022771"/>
    </source>
</evidence>
<feature type="compositionally biased region" description="Basic and acidic residues" evidence="5">
    <location>
        <begin position="59"/>
        <end position="78"/>
    </location>
</feature>
<feature type="domain" description="DNL-type" evidence="6">
    <location>
        <begin position="101"/>
        <end position="195"/>
    </location>
</feature>
<evidence type="ECO:0000313" key="7">
    <source>
        <dbReference type="EMBL" id="PRQ58771.1"/>
    </source>
</evidence>
<keyword evidence="8" id="KW-1185">Reference proteome</keyword>
<evidence type="ECO:0000256" key="1">
    <source>
        <dbReference type="ARBA" id="ARBA00022723"/>
    </source>
</evidence>
<protein>
    <submittedName>
        <fullName evidence="7">Putative mitochondrial import protein TIM15</fullName>
    </submittedName>
</protein>
<accession>A0A2P6SJB2</accession>
<dbReference type="STRING" id="74649.A0A2P6SJB2"/>
<evidence type="ECO:0000256" key="5">
    <source>
        <dbReference type="SAM" id="MobiDB-lite"/>
    </source>
</evidence>
<dbReference type="GO" id="GO:0030150">
    <property type="term" value="P:protein import into mitochondrial matrix"/>
    <property type="evidence" value="ECO:0007669"/>
    <property type="project" value="TreeGrafter"/>
</dbReference>
<dbReference type="OrthoDB" id="512667at2759"/>
<dbReference type="Pfam" id="PF05180">
    <property type="entry name" value="zf-DNL"/>
    <property type="match status" value="1"/>
</dbReference>
<gene>
    <name evidence="7" type="ORF">RchiOBHm_Chr1g0362931</name>
</gene>
<dbReference type="InterPro" id="IPR024158">
    <property type="entry name" value="Mt_import_TIM15"/>
</dbReference>
<dbReference type="GO" id="GO:0005739">
    <property type="term" value="C:mitochondrion"/>
    <property type="evidence" value="ECO:0007669"/>
    <property type="project" value="TreeGrafter"/>
</dbReference>
<dbReference type="GO" id="GO:0051087">
    <property type="term" value="F:protein-folding chaperone binding"/>
    <property type="evidence" value="ECO:0007669"/>
    <property type="project" value="TreeGrafter"/>
</dbReference>
<dbReference type="EMBL" id="PDCK01000039">
    <property type="protein sequence ID" value="PRQ58771.1"/>
    <property type="molecule type" value="Genomic_DNA"/>
</dbReference>
<dbReference type="PANTHER" id="PTHR20922:SF13">
    <property type="entry name" value="DNL-TYPE ZINC FINGER PROTEIN"/>
    <property type="match status" value="1"/>
</dbReference>
<dbReference type="GO" id="GO:0006457">
    <property type="term" value="P:protein folding"/>
    <property type="evidence" value="ECO:0007669"/>
    <property type="project" value="TreeGrafter"/>
</dbReference>
<evidence type="ECO:0000256" key="4">
    <source>
        <dbReference type="PROSITE-ProRule" id="PRU00834"/>
    </source>
</evidence>
<dbReference type="GO" id="GO:0050821">
    <property type="term" value="P:protein stabilization"/>
    <property type="evidence" value="ECO:0007669"/>
    <property type="project" value="TreeGrafter"/>
</dbReference>
<name>A0A2P6SJB2_ROSCH</name>
<dbReference type="GO" id="GO:0008270">
    <property type="term" value="F:zinc ion binding"/>
    <property type="evidence" value="ECO:0007669"/>
    <property type="project" value="UniProtKB-KW"/>
</dbReference>
<keyword evidence="1" id="KW-0479">Metal-binding</keyword>
<evidence type="ECO:0000313" key="8">
    <source>
        <dbReference type="Proteomes" id="UP000238479"/>
    </source>
</evidence>
<keyword evidence="3" id="KW-0862">Zinc</keyword>
<evidence type="ECO:0000259" key="6">
    <source>
        <dbReference type="PROSITE" id="PS51501"/>
    </source>
</evidence>
<dbReference type="PANTHER" id="PTHR20922">
    <property type="entry name" value="DNL-TYPE ZINC FINGER PROTEIN"/>
    <property type="match status" value="1"/>
</dbReference>
<dbReference type="PROSITE" id="PS51501">
    <property type="entry name" value="ZF_DNL"/>
    <property type="match status" value="1"/>
</dbReference>